<protein>
    <submittedName>
        <fullName evidence="4">XRE family transcriptional regulator</fullName>
    </submittedName>
</protein>
<evidence type="ECO:0000313" key="4">
    <source>
        <dbReference type="EMBL" id="GAB1254086.1"/>
    </source>
</evidence>
<evidence type="ECO:0000313" key="5">
    <source>
        <dbReference type="Proteomes" id="UP001628192"/>
    </source>
</evidence>
<accession>A0ABQ0E8J7</accession>
<comment type="caution">
    <text evidence="4">The sequence shown here is derived from an EMBL/GenBank/DDBJ whole genome shotgun (WGS) entry which is preliminary data.</text>
</comment>
<feature type="region of interest" description="Disordered" evidence="2">
    <location>
        <begin position="27"/>
        <end position="50"/>
    </location>
</feature>
<dbReference type="InterPro" id="IPR010359">
    <property type="entry name" value="IrrE_HExxH"/>
</dbReference>
<dbReference type="EMBL" id="BAAFSG010000001">
    <property type="protein sequence ID" value="GAB1254086.1"/>
    <property type="molecule type" value="Genomic_DNA"/>
</dbReference>
<dbReference type="Gene3D" id="1.10.260.40">
    <property type="entry name" value="lambda repressor-like DNA-binding domains"/>
    <property type="match status" value="1"/>
</dbReference>
<dbReference type="CDD" id="cd00093">
    <property type="entry name" value="HTH_XRE"/>
    <property type="match status" value="1"/>
</dbReference>
<dbReference type="InterPro" id="IPR052345">
    <property type="entry name" value="Rad_response_metalloprotease"/>
</dbReference>
<gene>
    <name evidence="4" type="ORF">Defa_15730</name>
</gene>
<organism evidence="4 5">
    <name type="scientific">Desulfovibrio falkowii</name>
    <dbReference type="NCBI Taxonomy" id="3136602"/>
    <lineage>
        <taxon>Bacteria</taxon>
        <taxon>Pseudomonadati</taxon>
        <taxon>Thermodesulfobacteriota</taxon>
        <taxon>Desulfovibrionia</taxon>
        <taxon>Desulfovibrionales</taxon>
        <taxon>Desulfovibrionaceae</taxon>
        <taxon>Desulfovibrio</taxon>
    </lineage>
</organism>
<feature type="domain" description="HTH cro/C1-type" evidence="3">
    <location>
        <begin position="15"/>
        <end position="79"/>
    </location>
</feature>
<sequence length="398" mass="44102">MQQAIPINPALLQWARIEAGLSLQEAAERAKVPSPRQKKGEERVSPEERLASWEQGIDVPSLSQLESIADAYRRPILTFFLPESPIQIETLADFRTTHESSFTTDTPEFSALKRRIILLHRELKTLADDEGNTPLPFVGSYDPSSGVDTFVNAIREVLGVSFEDQQRQPAEDKLLGYLRDLTHDAGIYVVLMGDVGSHHSKIEPDEFRGISVADPIAPLVVINKYDAKPAMLFTLIHELAHIWMGASGVSNLNGLGANGNSSDVERFCNAVAAEFLVPEIQIRAAWKNPEGSLQQAVDELAKKFKVSGAVVGRRLLDAGIINRQEYGALLTTYQRRWESVRNKNKTGRGPDPNRLAGYYLGKKTINTFIHAANSGRITLQDAARVLNIPVSRFDKVVQ</sequence>
<dbReference type="InterPro" id="IPR010982">
    <property type="entry name" value="Lambda_DNA-bd_dom_sf"/>
</dbReference>
<evidence type="ECO:0000256" key="2">
    <source>
        <dbReference type="SAM" id="MobiDB-lite"/>
    </source>
</evidence>
<evidence type="ECO:0000256" key="1">
    <source>
        <dbReference type="ARBA" id="ARBA00007227"/>
    </source>
</evidence>
<feature type="compositionally biased region" description="Basic and acidic residues" evidence="2">
    <location>
        <begin position="38"/>
        <end position="50"/>
    </location>
</feature>
<dbReference type="Proteomes" id="UP001628192">
    <property type="component" value="Unassembled WGS sequence"/>
</dbReference>
<dbReference type="InterPro" id="IPR001387">
    <property type="entry name" value="Cro/C1-type_HTH"/>
</dbReference>
<dbReference type="Gene3D" id="1.10.10.2910">
    <property type="match status" value="1"/>
</dbReference>
<evidence type="ECO:0000259" key="3">
    <source>
        <dbReference type="PROSITE" id="PS50943"/>
    </source>
</evidence>
<name>A0ABQ0E8J7_9BACT</name>
<proteinExistence type="inferred from homology"/>
<dbReference type="Pfam" id="PF06114">
    <property type="entry name" value="Peptidase_M78"/>
    <property type="match status" value="1"/>
</dbReference>
<dbReference type="PROSITE" id="PS50943">
    <property type="entry name" value="HTH_CROC1"/>
    <property type="match status" value="1"/>
</dbReference>
<dbReference type="SMART" id="SM00530">
    <property type="entry name" value="HTH_XRE"/>
    <property type="match status" value="1"/>
</dbReference>
<dbReference type="PANTHER" id="PTHR43236">
    <property type="entry name" value="ANTITOXIN HIGA1"/>
    <property type="match status" value="1"/>
</dbReference>
<dbReference type="SUPFAM" id="SSF47413">
    <property type="entry name" value="lambda repressor-like DNA-binding domains"/>
    <property type="match status" value="1"/>
</dbReference>
<dbReference type="PANTHER" id="PTHR43236:SF2">
    <property type="entry name" value="BLL0069 PROTEIN"/>
    <property type="match status" value="1"/>
</dbReference>
<reference evidence="4 5" key="1">
    <citation type="journal article" date="2025" name="Int. J. Syst. Evol. Microbiol.">
        <title>Desulfovibrio falkowii sp. nov., Porphyromonas miyakawae sp. nov., Mediterraneibacter flintii sp. nov. and Owariibacterium komagatae gen. nov., sp. nov., isolated from human faeces.</title>
        <authorList>
            <person name="Hamaguchi T."/>
            <person name="Ohara M."/>
            <person name="Hisatomi A."/>
            <person name="Sekiguchi K."/>
            <person name="Takeda J.I."/>
            <person name="Ueyama J."/>
            <person name="Ito M."/>
            <person name="Nishiwaki H."/>
            <person name="Ogi T."/>
            <person name="Hirayama M."/>
            <person name="Ohkuma M."/>
            <person name="Sakamoto M."/>
            <person name="Ohno K."/>
        </authorList>
    </citation>
    <scope>NUCLEOTIDE SEQUENCE [LARGE SCALE GENOMIC DNA]</scope>
    <source>
        <strain evidence="4 5">13CB8C</strain>
    </source>
</reference>
<dbReference type="RefSeq" id="WP_407844619.1">
    <property type="nucleotide sequence ID" value="NZ_BAAFSG010000001.1"/>
</dbReference>
<comment type="similarity">
    <text evidence="1">Belongs to the short-chain fatty acyl-CoA assimilation regulator (ScfR) family.</text>
</comment>
<keyword evidence="5" id="KW-1185">Reference proteome</keyword>